<dbReference type="InterPro" id="IPR013424">
    <property type="entry name" value="Ice-binding_C"/>
</dbReference>
<evidence type="ECO:0000313" key="4">
    <source>
        <dbReference type="Proteomes" id="UP001246372"/>
    </source>
</evidence>
<feature type="signal peptide" evidence="1">
    <location>
        <begin position="1"/>
        <end position="18"/>
    </location>
</feature>
<dbReference type="Proteomes" id="UP001246372">
    <property type="component" value="Unassembled WGS sequence"/>
</dbReference>
<gene>
    <name evidence="3" type="ORF">RQP53_23305</name>
</gene>
<name>A0ABU3PJ91_9BURK</name>
<dbReference type="EMBL" id="JAVXZY010000014">
    <property type="protein sequence ID" value="MDT9002227.1"/>
    <property type="molecule type" value="Genomic_DNA"/>
</dbReference>
<protein>
    <submittedName>
        <fullName evidence="3">PEP-CTERM sorting domain-containing protein</fullName>
    </submittedName>
</protein>
<proteinExistence type="predicted"/>
<feature type="domain" description="Ice-binding protein C-terminal" evidence="2">
    <location>
        <begin position="252"/>
        <end position="275"/>
    </location>
</feature>
<keyword evidence="1" id="KW-0732">Signal</keyword>
<feature type="chain" id="PRO_5047415565" evidence="1">
    <location>
        <begin position="19"/>
        <end position="277"/>
    </location>
</feature>
<keyword evidence="4" id="KW-1185">Reference proteome</keyword>
<reference evidence="3" key="1">
    <citation type="submission" date="2023-09" db="EMBL/GenBank/DDBJ databases">
        <title>Paucibacter sp. APW11 Genome sequencing and assembly.</title>
        <authorList>
            <person name="Kim I."/>
        </authorList>
    </citation>
    <scope>NUCLEOTIDE SEQUENCE</scope>
    <source>
        <strain evidence="3">APW11</strain>
    </source>
</reference>
<dbReference type="RefSeq" id="WP_315653126.1">
    <property type="nucleotide sequence ID" value="NZ_JAVXZY010000014.1"/>
</dbReference>
<evidence type="ECO:0000313" key="3">
    <source>
        <dbReference type="EMBL" id="MDT9002227.1"/>
    </source>
</evidence>
<comment type="caution">
    <text evidence="3">The sequence shown here is derived from an EMBL/GenBank/DDBJ whole genome shotgun (WGS) entry which is preliminary data.</text>
</comment>
<dbReference type="NCBIfam" id="TIGR02595">
    <property type="entry name" value="PEP_CTERM"/>
    <property type="match status" value="1"/>
</dbReference>
<evidence type="ECO:0000256" key="1">
    <source>
        <dbReference type="SAM" id="SignalP"/>
    </source>
</evidence>
<accession>A0ABU3PJ91</accession>
<organism evidence="3 4">
    <name type="scientific">Roseateles aquae</name>
    <dbReference type="NCBI Taxonomy" id="3077235"/>
    <lineage>
        <taxon>Bacteria</taxon>
        <taxon>Pseudomonadati</taxon>
        <taxon>Pseudomonadota</taxon>
        <taxon>Betaproteobacteria</taxon>
        <taxon>Burkholderiales</taxon>
        <taxon>Sphaerotilaceae</taxon>
        <taxon>Roseateles</taxon>
    </lineage>
</organism>
<sequence length="277" mass="29731">MHPAHLSAALLLSSSVFAAQASTQSTLNIGPVTVSLSDLDAHDGVTPSLIWDSNVYLQTRSWGNQQSGWTTTLHPNYVEYSTVWQDRQQWQSSSGPGAGSLSTNLGGGQQSVSNQGAGFSGIQLSHTVSGGANFTSFASSFQAFTLSAHSQVTFDVEYSGSLRSDAFTGHLVMPDSFSVPAFSSLSYNVALVVNDWQWGTDSAFASWWDKAALNKQLDHQHVSYTLQNTGDTDKTFNFMVQGYAQAIELSAPVPEPSSYIMMLLGLLGLGAAARRCR</sequence>
<dbReference type="Pfam" id="PF07589">
    <property type="entry name" value="PEP-CTERM"/>
    <property type="match status" value="1"/>
</dbReference>
<evidence type="ECO:0000259" key="2">
    <source>
        <dbReference type="Pfam" id="PF07589"/>
    </source>
</evidence>